<dbReference type="Pfam" id="PF12697">
    <property type="entry name" value="Abhydrolase_6"/>
    <property type="match status" value="1"/>
</dbReference>
<dbReference type="STRING" id="441119.SAMN04488047_101233"/>
<feature type="domain" description="AB hydrolase-1" evidence="1">
    <location>
        <begin position="4"/>
        <end position="227"/>
    </location>
</feature>
<dbReference type="AlphaFoldDB" id="A0A1I5KPX9"/>
<keyword evidence="3" id="KW-1185">Reference proteome</keyword>
<evidence type="ECO:0000259" key="1">
    <source>
        <dbReference type="Pfam" id="PF12697"/>
    </source>
</evidence>
<evidence type="ECO:0000313" key="2">
    <source>
        <dbReference type="EMBL" id="SFO86736.1"/>
    </source>
</evidence>
<gene>
    <name evidence="2" type="ORF">SAMN04488047_101233</name>
</gene>
<protein>
    <submittedName>
        <fullName evidence="2">Pimeloyl-ACP methyl ester carboxylesterase</fullName>
    </submittedName>
</protein>
<proteinExistence type="predicted"/>
<dbReference type="PANTHER" id="PTHR10992">
    <property type="entry name" value="METHYLESTERASE FAMILY MEMBER"/>
    <property type="match status" value="1"/>
</dbReference>
<dbReference type="InterPro" id="IPR045889">
    <property type="entry name" value="MES/HNL"/>
</dbReference>
<reference evidence="2 3" key="1">
    <citation type="submission" date="2016-10" db="EMBL/GenBank/DDBJ databases">
        <authorList>
            <person name="de Groot N.N."/>
        </authorList>
    </citation>
    <scope>NUCLEOTIDE SEQUENCE [LARGE SCALE GENOMIC DNA]</scope>
    <source>
        <strain evidence="2 3">DSM 19547</strain>
    </source>
</reference>
<dbReference type="RefSeq" id="WP_093416576.1">
    <property type="nucleotide sequence ID" value="NZ_FOXA01000001.1"/>
</dbReference>
<dbReference type="SUPFAM" id="SSF53474">
    <property type="entry name" value="alpha/beta-Hydrolases"/>
    <property type="match status" value="1"/>
</dbReference>
<dbReference type="Gene3D" id="3.40.50.1820">
    <property type="entry name" value="alpha/beta hydrolase"/>
    <property type="match status" value="1"/>
</dbReference>
<dbReference type="PANTHER" id="PTHR10992:SF1086">
    <property type="entry name" value="AB HYDROLASE-1 DOMAIN-CONTAINING PROTEIN"/>
    <property type="match status" value="1"/>
</dbReference>
<dbReference type="Proteomes" id="UP000199356">
    <property type="component" value="Unassembled WGS sequence"/>
</dbReference>
<evidence type="ECO:0000313" key="3">
    <source>
        <dbReference type="Proteomes" id="UP000199356"/>
    </source>
</evidence>
<dbReference type="GO" id="GO:0080032">
    <property type="term" value="F:methyl jasmonate esterase activity"/>
    <property type="evidence" value="ECO:0007669"/>
    <property type="project" value="TreeGrafter"/>
</dbReference>
<dbReference type="InterPro" id="IPR029058">
    <property type="entry name" value="AB_hydrolase_fold"/>
</dbReference>
<organism evidence="2 3">
    <name type="scientific">Tranquillimonas alkanivorans</name>
    <dbReference type="NCBI Taxonomy" id="441119"/>
    <lineage>
        <taxon>Bacteria</taxon>
        <taxon>Pseudomonadati</taxon>
        <taxon>Pseudomonadota</taxon>
        <taxon>Alphaproteobacteria</taxon>
        <taxon>Rhodobacterales</taxon>
        <taxon>Roseobacteraceae</taxon>
        <taxon>Tranquillimonas</taxon>
    </lineage>
</organism>
<accession>A0A1I5KPX9</accession>
<dbReference type="EMBL" id="FOXA01000001">
    <property type="protein sequence ID" value="SFO86736.1"/>
    <property type="molecule type" value="Genomic_DNA"/>
</dbReference>
<dbReference type="InterPro" id="IPR000073">
    <property type="entry name" value="AB_hydrolase_1"/>
</dbReference>
<dbReference type="OrthoDB" id="9814966at2"/>
<dbReference type="GO" id="GO:0080030">
    <property type="term" value="F:methyl indole-3-acetate esterase activity"/>
    <property type="evidence" value="ECO:0007669"/>
    <property type="project" value="TreeGrafter"/>
</dbReference>
<sequence length="236" mass="25934">MANFLLIHGSCHGAWCWRDVLPRLNARGHAARAIDLPSHGHDVTPVEEVTLDLYARAIVEALEGPTIVVGHSMAGFPITAAAELAPEKIARLVYLCAYVPRPGKSLVDLRLEAPRQPLMKAVVKSAGGKSFTIDPAQAPDVFYHDCPAEAVEYAGQRLCPQAILPQATPLALNRAPSVPRSYIICNDDRTIPPEYQRTMTEDWPAEDVFEMYASHSPFFSQPGKLAEILFQIAERP</sequence>
<name>A0A1I5KPX9_9RHOB</name>